<protein>
    <submittedName>
        <fullName evidence="4">Protein containing DUF521</fullName>
    </submittedName>
</protein>
<reference evidence="4" key="1">
    <citation type="submission" date="2013-08" db="EMBL/GenBank/DDBJ databases">
        <authorList>
            <person name="Mendez C."/>
            <person name="Richter M."/>
            <person name="Ferrer M."/>
            <person name="Sanchez J."/>
        </authorList>
    </citation>
    <scope>NUCLEOTIDE SEQUENCE</scope>
</reference>
<gene>
    <name evidence="4" type="ORF">B1B_11091</name>
</gene>
<comment type="caution">
    <text evidence="4">The sequence shown here is derived from an EMBL/GenBank/DDBJ whole genome shotgun (WGS) entry which is preliminary data.</text>
</comment>
<dbReference type="InterPro" id="IPR007506">
    <property type="entry name" value="PMDh-L-like_dom"/>
</dbReference>
<dbReference type="GO" id="GO:0016829">
    <property type="term" value="F:lyase activity"/>
    <property type="evidence" value="ECO:0007669"/>
    <property type="project" value="UniProtKB-KW"/>
</dbReference>
<dbReference type="PANTHER" id="PTHR36577">
    <property type="entry name" value="DUF521 DOMAIN PROTEIN (AFU_ORTHOLOGUE AFUA_6G00490)"/>
    <property type="match status" value="1"/>
</dbReference>
<name>T1A1Q7_9ZZZZ</name>
<dbReference type="Pfam" id="PF04412">
    <property type="entry name" value="AcnX"/>
    <property type="match status" value="1"/>
</dbReference>
<evidence type="ECO:0000256" key="1">
    <source>
        <dbReference type="ARBA" id="ARBA00023004"/>
    </source>
</evidence>
<reference evidence="4" key="2">
    <citation type="journal article" date="2014" name="ISME J.">
        <title>Microbial stratification in low pH oxic and suboxic macroscopic growths along an acid mine drainage.</title>
        <authorList>
            <person name="Mendez-Garcia C."/>
            <person name="Mesa V."/>
            <person name="Sprenger R.R."/>
            <person name="Richter M."/>
            <person name="Diez M.S."/>
            <person name="Solano J."/>
            <person name="Bargiela R."/>
            <person name="Golyshina O.V."/>
            <person name="Manteca A."/>
            <person name="Ramos J.L."/>
            <person name="Gallego J.R."/>
            <person name="Llorente I."/>
            <person name="Martins Dos Santos V.A."/>
            <person name="Jensen O.N."/>
            <person name="Pelaez A.I."/>
            <person name="Sanchez J."/>
            <person name="Ferrer M."/>
        </authorList>
    </citation>
    <scope>NUCLEOTIDE SEQUENCE</scope>
</reference>
<dbReference type="EMBL" id="AUZY01007179">
    <property type="protein sequence ID" value="EQD50848.1"/>
    <property type="molecule type" value="Genomic_DNA"/>
</dbReference>
<evidence type="ECO:0000256" key="2">
    <source>
        <dbReference type="ARBA" id="ARBA00023239"/>
    </source>
</evidence>
<accession>T1A1Q7</accession>
<dbReference type="AlphaFoldDB" id="T1A1Q7"/>
<evidence type="ECO:0000313" key="4">
    <source>
        <dbReference type="EMBL" id="EQD50848.1"/>
    </source>
</evidence>
<dbReference type="PANTHER" id="PTHR36577:SF3">
    <property type="entry name" value="DUF521 DOMAIN PROTEIN (AFU_ORTHOLOGUE AFUA_6G00490)"/>
    <property type="match status" value="1"/>
</dbReference>
<organism evidence="4">
    <name type="scientific">mine drainage metagenome</name>
    <dbReference type="NCBI Taxonomy" id="410659"/>
    <lineage>
        <taxon>unclassified sequences</taxon>
        <taxon>metagenomes</taxon>
        <taxon>ecological metagenomes</taxon>
    </lineage>
</organism>
<proteinExistence type="predicted"/>
<feature type="domain" description="Phosphomevalonate dehydratase large subunit-like" evidence="3">
    <location>
        <begin position="1"/>
        <end position="160"/>
    </location>
</feature>
<evidence type="ECO:0000259" key="3">
    <source>
        <dbReference type="Pfam" id="PF04412"/>
    </source>
</evidence>
<keyword evidence="2" id="KW-0456">Lyase</keyword>
<sequence>MSAWGAVPMFHVEGVTPEAGRYEVRGLERLSVDAGVVGEFQRCLGCQETPQLVAIGCPHCTKGELIQIAQAVKRKGGKLKPGTELWVCSNRRVISETAAAVEVLRQAGAKVIQDTCMVVAPLGDKFSTVAINSAKAAFYMNRKSFSGQKVVFDSTQNLVENYL</sequence>
<keyword evidence="1" id="KW-0408">Iron</keyword>